<dbReference type="Gene3D" id="2.60.210.10">
    <property type="entry name" value="Apoptosis, Tumor Necrosis Factor Receptor Associated Protein 2, Chain A"/>
    <property type="match status" value="1"/>
</dbReference>
<comment type="similarity">
    <text evidence="3">Belongs to the SINA (Seven in absentia) family.</text>
</comment>
<protein>
    <recommendedName>
        <fullName evidence="4">RING-type E3 ubiquitin transferase</fullName>
        <ecNumber evidence="4">2.3.2.27</ecNumber>
    </recommendedName>
</protein>
<dbReference type="InterPro" id="IPR013010">
    <property type="entry name" value="Znf_SIAH"/>
</dbReference>
<proteinExistence type="inferred from homology"/>
<evidence type="ECO:0000256" key="7">
    <source>
        <dbReference type="ARBA" id="ARBA00022771"/>
    </source>
</evidence>
<keyword evidence="6" id="KW-0479">Metal-binding</keyword>
<dbReference type="FunFam" id="3.30.40.10:FF:000041">
    <property type="entry name" value="E3 ubiquitin-protein ligase SINAT3"/>
    <property type="match status" value="1"/>
</dbReference>
<dbReference type="GO" id="GO:0016567">
    <property type="term" value="P:protein ubiquitination"/>
    <property type="evidence" value="ECO:0007669"/>
    <property type="project" value="UniProtKB-UniPathway"/>
</dbReference>
<accession>A0A5C7GWF8</accession>
<evidence type="ECO:0000256" key="10">
    <source>
        <dbReference type="PROSITE-ProRule" id="PRU00455"/>
    </source>
</evidence>
<evidence type="ECO:0000256" key="9">
    <source>
        <dbReference type="ARBA" id="ARBA00022833"/>
    </source>
</evidence>
<evidence type="ECO:0000256" key="1">
    <source>
        <dbReference type="ARBA" id="ARBA00000900"/>
    </source>
</evidence>
<evidence type="ECO:0000256" key="2">
    <source>
        <dbReference type="ARBA" id="ARBA00004906"/>
    </source>
</evidence>
<dbReference type="PANTHER" id="PTHR10315">
    <property type="entry name" value="E3 UBIQUITIN PROTEIN LIGASE SIAH"/>
    <property type="match status" value="1"/>
</dbReference>
<dbReference type="AlphaFoldDB" id="A0A5C7GWF8"/>
<dbReference type="UniPathway" id="UPA00143"/>
<dbReference type="Gene3D" id="3.30.40.10">
    <property type="entry name" value="Zinc/RING finger domain, C3HC4 (zinc finger)"/>
    <property type="match status" value="1"/>
</dbReference>
<evidence type="ECO:0000256" key="8">
    <source>
        <dbReference type="ARBA" id="ARBA00022786"/>
    </source>
</evidence>
<evidence type="ECO:0000256" key="3">
    <source>
        <dbReference type="ARBA" id="ARBA00009119"/>
    </source>
</evidence>
<evidence type="ECO:0000259" key="12">
    <source>
        <dbReference type="PROSITE" id="PS51081"/>
    </source>
</evidence>
<organism evidence="13 14">
    <name type="scientific">Acer yangbiense</name>
    <dbReference type="NCBI Taxonomy" id="1000413"/>
    <lineage>
        <taxon>Eukaryota</taxon>
        <taxon>Viridiplantae</taxon>
        <taxon>Streptophyta</taxon>
        <taxon>Embryophyta</taxon>
        <taxon>Tracheophyta</taxon>
        <taxon>Spermatophyta</taxon>
        <taxon>Magnoliopsida</taxon>
        <taxon>eudicotyledons</taxon>
        <taxon>Gunneridae</taxon>
        <taxon>Pentapetalae</taxon>
        <taxon>rosids</taxon>
        <taxon>malvids</taxon>
        <taxon>Sapindales</taxon>
        <taxon>Sapindaceae</taxon>
        <taxon>Hippocastanoideae</taxon>
        <taxon>Acereae</taxon>
        <taxon>Acer</taxon>
    </lineage>
</organism>
<dbReference type="GO" id="GO:0005737">
    <property type="term" value="C:cytoplasm"/>
    <property type="evidence" value="ECO:0007669"/>
    <property type="project" value="InterPro"/>
</dbReference>
<dbReference type="GO" id="GO:0008270">
    <property type="term" value="F:zinc ion binding"/>
    <property type="evidence" value="ECO:0007669"/>
    <property type="project" value="UniProtKB-KW"/>
</dbReference>
<feature type="domain" description="SIAH-type" evidence="12">
    <location>
        <begin position="127"/>
        <end position="187"/>
    </location>
</feature>
<dbReference type="PROSITE" id="PS51081">
    <property type="entry name" value="ZF_SIAH"/>
    <property type="match status" value="1"/>
</dbReference>
<dbReference type="EC" id="2.3.2.27" evidence="4"/>
<keyword evidence="9" id="KW-0862">Zinc</keyword>
<dbReference type="GO" id="GO:0061630">
    <property type="term" value="F:ubiquitin protein ligase activity"/>
    <property type="evidence" value="ECO:0007669"/>
    <property type="project" value="UniProtKB-EC"/>
</dbReference>
<reference evidence="14" key="1">
    <citation type="journal article" date="2019" name="Gigascience">
        <title>De novo genome assembly of the endangered Acer yangbiense, a plant species with extremely small populations endemic to Yunnan Province, China.</title>
        <authorList>
            <person name="Yang J."/>
            <person name="Wariss H.M."/>
            <person name="Tao L."/>
            <person name="Zhang R."/>
            <person name="Yun Q."/>
            <person name="Hollingsworth P."/>
            <person name="Dao Z."/>
            <person name="Luo G."/>
            <person name="Guo H."/>
            <person name="Ma Y."/>
            <person name="Sun W."/>
        </authorList>
    </citation>
    <scope>NUCLEOTIDE SEQUENCE [LARGE SCALE GENOMIC DNA]</scope>
    <source>
        <strain evidence="14">cv. Malutang</strain>
    </source>
</reference>
<keyword evidence="14" id="KW-1185">Reference proteome</keyword>
<dbReference type="InterPro" id="IPR018121">
    <property type="entry name" value="7-in-absentia-prot_TRAF-dom"/>
</dbReference>
<dbReference type="GO" id="GO:0006511">
    <property type="term" value="P:ubiquitin-dependent protein catabolic process"/>
    <property type="evidence" value="ECO:0007669"/>
    <property type="project" value="InterPro"/>
</dbReference>
<keyword evidence="7 10" id="KW-0863">Zinc-finger</keyword>
<dbReference type="PANTHER" id="PTHR10315:SF111">
    <property type="entry name" value="E3 UBIQUITIN-PROTEIN LIGASE DIS1"/>
    <property type="match status" value="1"/>
</dbReference>
<dbReference type="OrthoDB" id="941555at2759"/>
<dbReference type="InterPro" id="IPR013083">
    <property type="entry name" value="Znf_RING/FYVE/PHD"/>
</dbReference>
<evidence type="ECO:0000256" key="11">
    <source>
        <dbReference type="SAM" id="MobiDB-lite"/>
    </source>
</evidence>
<keyword evidence="8" id="KW-0833">Ubl conjugation pathway</keyword>
<dbReference type="SUPFAM" id="SSF49599">
    <property type="entry name" value="TRAF domain-like"/>
    <property type="match status" value="1"/>
</dbReference>
<gene>
    <name evidence="13" type="ORF">EZV62_024938</name>
</gene>
<keyword evidence="5" id="KW-0808">Transferase</keyword>
<evidence type="ECO:0000256" key="5">
    <source>
        <dbReference type="ARBA" id="ARBA00022679"/>
    </source>
</evidence>
<comment type="catalytic activity">
    <reaction evidence="1">
        <text>S-ubiquitinyl-[E2 ubiquitin-conjugating enzyme]-L-cysteine + [acceptor protein]-L-lysine = [E2 ubiquitin-conjugating enzyme]-L-cysteine + N(6)-ubiquitinyl-[acceptor protein]-L-lysine.</text>
        <dbReference type="EC" id="2.3.2.27"/>
    </reaction>
</comment>
<dbReference type="InterPro" id="IPR008974">
    <property type="entry name" value="TRAF-like"/>
</dbReference>
<dbReference type="Pfam" id="PF21361">
    <property type="entry name" value="Sina_ZnF"/>
    <property type="match status" value="1"/>
</dbReference>
<comment type="caution">
    <text evidence="13">The sequence shown here is derived from an EMBL/GenBank/DDBJ whole genome shotgun (WGS) entry which is preliminary data.</text>
</comment>
<evidence type="ECO:0000256" key="6">
    <source>
        <dbReference type="ARBA" id="ARBA00022723"/>
    </source>
</evidence>
<dbReference type="InterPro" id="IPR052088">
    <property type="entry name" value="E3_ubiquitin-ligase_SINA"/>
</dbReference>
<name>A0A5C7GWF8_9ROSI</name>
<feature type="compositionally biased region" description="Polar residues" evidence="11">
    <location>
        <begin position="30"/>
        <end position="44"/>
    </location>
</feature>
<comment type="pathway">
    <text evidence="2">Protein modification; protein ubiquitination.</text>
</comment>
<sequence length="266" mass="30191">MASGNPFFDDLRNKPEVIDPPQGEDLMDINESSANDSTQTPIKPNLTVSSSVRELLECPVCLNAMYPPIHQPNMGIRLNISQSYLIPSCQTGPICSGCKPRVHNRCPTCRHELGNIRCLALEKVAASLELPCKYQSYGCTGIYPYYSKLKHESQCVFRPYNCPYAGSECIVMGDIPYLVTHLKYDHKVFSCFGQYFCLHFEAFQLVGGNGRKMIWQGVPRSIRDSHRKIRDSFDGLIIQRSMALFFSGGDRKELKLRVTSRIWKEH</sequence>
<evidence type="ECO:0000313" key="14">
    <source>
        <dbReference type="Proteomes" id="UP000323000"/>
    </source>
</evidence>
<dbReference type="Proteomes" id="UP000323000">
    <property type="component" value="Chromosome 12"/>
</dbReference>
<evidence type="ECO:0000313" key="13">
    <source>
        <dbReference type="EMBL" id="TXG49063.1"/>
    </source>
</evidence>
<dbReference type="Pfam" id="PF03145">
    <property type="entry name" value="Sina_TRAF"/>
    <property type="match status" value="1"/>
</dbReference>
<dbReference type="EMBL" id="VAHF01000012">
    <property type="protein sequence ID" value="TXG49063.1"/>
    <property type="molecule type" value="Genomic_DNA"/>
</dbReference>
<evidence type="ECO:0000256" key="4">
    <source>
        <dbReference type="ARBA" id="ARBA00012483"/>
    </source>
</evidence>
<feature type="region of interest" description="Disordered" evidence="11">
    <location>
        <begin position="1"/>
        <end position="44"/>
    </location>
</feature>